<dbReference type="AlphaFoldDB" id="A0A1G6H8B8"/>
<gene>
    <name evidence="2" type="ORF">GA0111570_107122</name>
</gene>
<keyword evidence="3" id="KW-1185">Reference proteome</keyword>
<dbReference type="Proteomes" id="UP000199086">
    <property type="component" value="Unassembled WGS sequence"/>
</dbReference>
<evidence type="ECO:0000313" key="2">
    <source>
        <dbReference type="EMBL" id="SDB90510.1"/>
    </source>
</evidence>
<dbReference type="EMBL" id="FMYF01000007">
    <property type="protein sequence ID" value="SDB90510.1"/>
    <property type="molecule type" value="Genomic_DNA"/>
</dbReference>
<name>A0A1G6H8B8_9ACTN</name>
<accession>A0A1G6H8B8</accession>
<dbReference type="STRING" id="1577474.GA0111570_107122"/>
<protein>
    <submittedName>
        <fullName evidence="2">Uncharacterized protein</fullName>
    </submittedName>
</protein>
<evidence type="ECO:0000313" key="3">
    <source>
        <dbReference type="Proteomes" id="UP000199086"/>
    </source>
</evidence>
<feature type="compositionally biased region" description="Basic and acidic residues" evidence="1">
    <location>
        <begin position="33"/>
        <end position="48"/>
    </location>
</feature>
<reference evidence="2 3" key="1">
    <citation type="submission" date="2016-06" db="EMBL/GenBank/DDBJ databases">
        <authorList>
            <person name="Olsen C.W."/>
            <person name="Carey S."/>
            <person name="Hinshaw L."/>
            <person name="Karasin A.I."/>
        </authorList>
    </citation>
    <scope>NUCLEOTIDE SEQUENCE [LARGE SCALE GENOMIC DNA]</scope>
    <source>
        <strain evidence="2 3">LZ-22</strain>
    </source>
</reference>
<proteinExistence type="predicted"/>
<feature type="region of interest" description="Disordered" evidence="1">
    <location>
        <begin position="20"/>
        <end position="48"/>
    </location>
</feature>
<organism evidence="2 3">
    <name type="scientific">Raineyella antarctica</name>
    <dbReference type="NCBI Taxonomy" id="1577474"/>
    <lineage>
        <taxon>Bacteria</taxon>
        <taxon>Bacillati</taxon>
        <taxon>Actinomycetota</taxon>
        <taxon>Actinomycetes</taxon>
        <taxon>Propionibacteriales</taxon>
        <taxon>Propionibacteriaceae</taxon>
        <taxon>Raineyella</taxon>
    </lineage>
</organism>
<sequence length="48" mass="5620">MADDPEPARRELRLCRAGKASRRLSRGVGNDMNFKDFPRHEEHTSPRR</sequence>
<evidence type="ECO:0000256" key="1">
    <source>
        <dbReference type="SAM" id="MobiDB-lite"/>
    </source>
</evidence>